<dbReference type="SMART" id="SM00398">
    <property type="entry name" value="HMG"/>
    <property type="match status" value="2"/>
</dbReference>
<dbReference type="AlphaFoldDB" id="A0A250XRA8"/>
<evidence type="ECO:0000313" key="6">
    <source>
        <dbReference type="EMBL" id="GAX85585.1"/>
    </source>
</evidence>
<gene>
    <name evidence="6" type="ORF">CEUSTIGMA_g13000.t1</name>
</gene>
<evidence type="ECO:0000259" key="5">
    <source>
        <dbReference type="PROSITE" id="PS50118"/>
    </source>
</evidence>
<dbReference type="GO" id="GO:0010468">
    <property type="term" value="P:regulation of gene expression"/>
    <property type="evidence" value="ECO:0007669"/>
    <property type="project" value="TreeGrafter"/>
</dbReference>
<sequence>MGRQKAKASDGVDKVRVWWEPTDNKSKDGFAGAYWPAIVIEKNRNKLRVRYDNGDEEDVHVDHVSEFESLPFDFGEEADLRPGEFCEVSNGSKTDPCAWFGRVVRQAVAGSYIVEYPFHNAEPEKVLPSLIRRARVLEDGQWHLVKPHQMWEDGEVSSPKELELIHEEDLEDAYKEAQNHEQLHPEKVEKARLRRKKRRARADIDDDDDDEVLEQEEEKKEEEEEAIMEASERGGRAKSKKRGRPFKVMPPPEESPPEPSGIILQQPVQSSAAPAEAVCLFVTVEPWHRGGICYVPTKDNLPITGAMQIFVPVRSSRAAAAKPQSQGKTPVGNTDATLQPSATPNLSPLQGLVAANNAALETAPPSALPASQPPLSNKLQQAALPLSQAPLATQVHNVAAMLNASAVNAVGKQAMGAASSAAAAAAEVNTGGIYYKEKTAKKGAPKKAKTPWNVFVEMNRRNVIANNPGKDNNEVNQILGSQWRSLSAEEKANYEEKAEKDRGRYMSQLVAQGQSELLGKRIQAAVESGVSARPTQPRDALQLYSIEFMKALNISSAGAGVVESPAATDAAVQAWNNADDVVKSRYRDKQEADKLRYEREYQAWLTAQEDLDEVLNKGVDLKKVKRRLADLGFKHEAYISFVDVWRKDSPRVHDAIQAYKMHVVDHARPDWQAVLVTLFGLSKVEAMRKPPKDAATAHLNHLNPNDHVHVT</sequence>
<comment type="caution">
    <text evidence="6">The sequence shown here is derived from an EMBL/GenBank/DDBJ whole genome shotgun (WGS) entry which is preliminary data.</text>
</comment>
<accession>A0A250XRA8</accession>
<feature type="compositionally biased region" description="Pro residues" evidence="4">
    <location>
        <begin position="248"/>
        <end position="259"/>
    </location>
</feature>
<feature type="region of interest" description="Disordered" evidence="4">
    <location>
        <begin position="318"/>
        <end position="341"/>
    </location>
</feature>
<dbReference type="InterPro" id="IPR009071">
    <property type="entry name" value="HMG_box_dom"/>
</dbReference>
<dbReference type="EMBL" id="BEGY01000179">
    <property type="protein sequence ID" value="GAX85585.1"/>
    <property type="molecule type" value="Genomic_DNA"/>
</dbReference>
<feature type="DNA-binding region" description="HMG box" evidence="3">
    <location>
        <begin position="534"/>
        <end position="605"/>
    </location>
</feature>
<dbReference type="Pfam" id="PF05641">
    <property type="entry name" value="Agenet"/>
    <property type="match status" value="1"/>
</dbReference>
<dbReference type="PROSITE" id="PS50118">
    <property type="entry name" value="HMG_BOX_2"/>
    <property type="match status" value="2"/>
</dbReference>
<evidence type="ECO:0000313" key="7">
    <source>
        <dbReference type="Proteomes" id="UP000232323"/>
    </source>
</evidence>
<dbReference type="GO" id="GO:0005634">
    <property type="term" value="C:nucleus"/>
    <property type="evidence" value="ECO:0007669"/>
    <property type="project" value="UniProtKB-UniRule"/>
</dbReference>
<evidence type="ECO:0000256" key="2">
    <source>
        <dbReference type="ARBA" id="ARBA00023242"/>
    </source>
</evidence>
<feature type="compositionally biased region" description="Basic residues" evidence="4">
    <location>
        <begin position="236"/>
        <end position="245"/>
    </location>
</feature>
<dbReference type="CDD" id="cd00084">
    <property type="entry name" value="HMG-box_SF"/>
    <property type="match status" value="1"/>
</dbReference>
<dbReference type="GO" id="GO:0003677">
    <property type="term" value="F:DNA binding"/>
    <property type="evidence" value="ECO:0007669"/>
    <property type="project" value="UniProtKB-UniRule"/>
</dbReference>
<dbReference type="InterPro" id="IPR008395">
    <property type="entry name" value="Agenet-like_dom"/>
</dbReference>
<dbReference type="Pfam" id="PF00505">
    <property type="entry name" value="HMG_box"/>
    <property type="match status" value="1"/>
</dbReference>
<keyword evidence="1 3" id="KW-0238">DNA-binding</keyword>
<feature type="domain" description="HMG box" evidence="5">
    <location>
        <begin position="534"/>
        <end position="605"/>
    </location>
</feature>
<feature type="domain" description="HMG box" evidence="5">
    <location>
        <begin position="445"/>
        <end position="513"/>
    </location>
</feature>
<dbReference type="STRING" id="1157962.A0A250XRA8"/>
<feature type="compositionally biased region" description="Basic and acidic residues" evidence="4">
    <location>
        <begin position="178"/>
        <end position="191"/>
    </location>
</feature>
<dbReference type="PANTHER" id="PTHR46040">
    <property type="entry name" value="HIGH MOBILITY GROUP PROTEIN 2"/>
    <property type="match status" value="1"/>
</dbReference>
<feature type="region of interest" description="Disordered" evidence="4">
    <location>
        <begin position="178"/>
        <end position="261"/>
    </location>
</feature>
<proteinExistence type="predicted"/>
<evidence type="ECO:0000256" key="4">
    <source>
        <dbReference type="SAM" id="MobiDB-lite"/>
    </source>
</evidence>
<name>A0A250XRA8_9CHLO</name>
<evidence type="ECO:0000256" key="3">
    <source>
        <dbReference type="PROSITE-ProRule" id="PRU00267"/>
    </source>
</evidence>
<dbReference type="PANTHER" id="PTHR46040:SF3">
    <property type="entry name" value="HIGH MOBILITY GROUP PROTEIN 2"/>
    <property type="match status" value="1"/>
</dbReference>
<dbReference type="InterPro" id="IPR051965">
    <property type="entry name" value="ChromReg_NeuronalGeneExpr"/>
</dbReference>
<organism evidence="6 7">
    <name type="scientific">Chlamydomonas eustigma</name>
    <dbReference type="NCBI Taxonomy" id="1157962"/>
    <lineage>
        <taxon>Eukaryota</taxon>
        <taxon>Viridiplantae</taxon>
        <taxon>Chlorophyta</taxon>
        <taxon>core chlorophytes</taxon>
        <taxon>Chlorophyceae</taxon>
        <taxon>CS clade</taxon>
        <taxon>Chlamydomonadales</taxon>
        <taxon>Chlamydomonadaceae</taxon>
        <taxon>Chlamydomonas</taxon>
    </lineage>
</organism>
<dbReference type="Proteomes" id="UP000232323">
    <property type="component" value="Unassembled WGS sequence"/>
</dbReference>
<evidence type="ECO:0000256" key="1">
    <source>
        <dbReference type="ARBA" id="ARBA00023125"/>
    </source>
</evidence>
<dbReference type="InterPro" id="IPR036910">
    <property type="entry name" value="HMG_box_dom_sf"/>
</dbReference>
<feature type="compositionally biased region" description="Acidic residues" evidence="4">
    <location>
        <begin position="204"/>
        <end position="227"/>
    </location>
</feature>
<feature type="compositionally biased region" description="Polar residues" evidence="4">
    <location>
        <begin position="323"/>
        <end position="341"/>
    </location>
</feature>
<dbReference type="OrthoDB" id="546542at2759"/>
<keyword evidence="7" id="KW-1185">Reference proteome</keyword>
<protein>
    <recommendedName>
        <fullName evidence="5">HMG box domain-containing protein</fullName>
    </recommendedName>
</protein>
<dbReference type="SUPFAM" id="SSF47095">
    <property type="entry name" value="HMG-box"/>
    <property type="match status" value="2"/>
</dbReference>
<keyword evidence="2 3" id="KW-0539">Nucleus</keyword>
<feature type="DNA-binding region" description="HMG box" evidence="3">
    <location>
        <begin position="445"/>
        <end position="513"/>
    </location>
</feature>
<reference evidence="6 7" key="1">
    <citation type="submission" date="2017-08" db="EMBL/GenBank/DDBJ databases">
        <title>Acidophilic green algal genome provides insights into adaptation to an acidic environment.</title>
        <authorList>
            <person name="Hirooka S."/>
            <person name="Hirose Y."/>
            <person name="Kanesaki Y."/>
            <person name="Higuchi S."/>
            <person name="Fujiwara T."/>
            <person name="Onuma R."/>
            <person name="Era A."/>
            <person name="Ohbayashi R."/>
            <person name="Uzuka A."/>
            <person name="Nozaki H."/>
            <person name="Yoshikawa H."/>
            <person name="Miyagishima S.Y."/>
        </authorList>
    </citation>
    <scope>NUCLEOTIDE SEQUENCE [LARGE SCALE GENOMIC DNA]</scope>
    <source>
        <strain evidence="6 7">NIES-2499</strain>
    </source>
</reference>
<dbReference type="Gene3D" id="1.10.30.10">
    <property type="entry name" value="High mobility group box domain"/>
    <property type="match status" value="2"/>
</dbReference>